<reference evidence="18 19" key="1">
    <citation type="journal article" date="2019" name="ISME J.">
        <title>Evolution in action: habitat transition from sediment to the pelagial leads to genome streamlining in Methylophilaceae.</title>
        <authorList>
            <person name="Salcher M."/>
            <person name="Schaefle D."/>
            <person name="Kaspar M."/>
            <person name="Neuenschwander S.M."/>
            <person name="Ghai R."/>
        </authorList>
    </citation>
    <scope>NUCLEOTIDE SEQUENCE [LARGE SCALE GENOMIC DNA]</scope>
    <source>
        <strain evidence="18 19">MMS-RI-1</strain>
    </source>
</reference>
<dbReference type="GO" id="GO:0046872">
    <property type="term" value="F:metal ion binding"/>
    <property type="evidence" value="ECO:0007669"/>
    <property type="project" value="UniProtKB-KW"/>
</dbReference>
<dbReference type="FunFam" id="1.10.150.20:FF:000006">
    <property type="entry name" value="DNA ligase"/>
    <property type="match status" value="1"/>
</dbReference>
<feature type="binding site" evidence="15">
    <location>
        <position position="293"/>
    </location>
    <ligand>
        <name>NAD(+)</name>
        <dbReference type="ChEBI" id="CHEBI:57540"/>
    </ligand>
</feature>
<dbReference type="EC" id="6.5.1.2" evidence="2 15"/>
<dbReference type="PROSITE" id="PS01055">
    <property type="entry name" value="DNA_LIGASE_N1"/>
    <property type="match status" value="1"/>
</dbReference>
<feature type="binding site" evidence="15">
    <location>
        <position position="139"/>
    </location>
    <ligand>
        <name>NAD(+)</name>
        <dbReference type="ChEBI" id="CHEBI:57540"/>
    </ligand>
</feature>
<keyword evidence="11 15" id="KW-0234">DNA repair</keyword>
<dbReference type="SUPFAM" id="SSF50249">
    <property type="entry name" value="Nucleic acid-binding proteins"/>
    <property type="match status" value="1"/>
</dbReference>
<evidence type="ECO:0000256" key="12">
    <source>
        <dbReference type="ARBA" id="ARBA00023211"/>
    </source>
</evidence>
<dbReference type="InterPro" id="IPR004150">
    <property type="entry name" value="NAD_DNA_ligase_OB"/>
</dbReference>
<dbReference type="Pfam" id="PF03119">
    <property type="entry name" value="DNA_ligase_ZBD"/>
    <property type="match status" value="1"/>
</dbReference>
<dbReference type="FunFam" id="1.10.287.610:FF:000002">
    <property type="entry name" value="DNA ligase"/>
    <property type="match status" value="1"/>
</dbReference>
<keyword evidence="12 15" id="KW-0464">Manganese</keyword>
<dbReference type="KEGG" id="mrk:FIT61_03255"/>
<keyword evidence="4 15" id="KW-0436">Ligase</keyword>
<organism evidence="18 19">
    <name type="scientific">Candidatus Methylopumilus rimovensis</name>
    <dbReference type="NCBI Taxonomy" id="2588535"/>
    <lineage>
        <taxon>Bacteria</taxon>
        <taxon>Pseudomonadati</taxon>
        <taxon>Pseudomonadota</taxon>
        <taxon>Betaproteobacteria</taxon>
        <taxon>Nitrosomonadales</taxon>
        <taxon>Methylophilaceae</taxon>
        <taxon>Candidatus Methylopumilus</taxon>
    </lineage>
</organism>
<evidence type="ECO:0000313" key="18">
    <source>
        <dbReference type="EMBL" id="QDD13470.1"/>
    </source>
</evidence>
<feature type="binding site" evidence="15">
    <location>
        <begin position="85"/>
        <end position="86"/>
    </location>
    <ligand>
        <name>NAD(+)</name>
        <dbReference type="ChEBI" id="CHEBI:57540"/>
    </ligand>
</feature>
<keyword evidence="10 15" id="KW-0520">NAD</keyword>
<evidence type="ECO:0000259" key="17">
    <source>
        <dbReference type="PROSITE" id="PS50172"/>
    </source>
</evidence>
<evidence type="ECO:0000256" key="11">
    <source>
        <dbReference type="ARBA" id="ARBA00023204"/>
    </source>
</evidence>
<dbReference type="Pfam" id="PF12826">
    <property type="entry name" value="HHH_2"/>
    <property type="match status" value="1"/>
</dbReference>
<dbReference type="PANTHER" id="PTHR23389:SF9">
    <property type="entry name" value="DNA LIGASE"/>
    <property type="match status" value="1"/>
</dbReference>
<dbReference type="CDD" id="cd17748">
    <property type="entry name" value="BRCT_DNA_ligase_like"/>
    <property type="match status" value="1"/>
</dbReference>
<name>A0AAF1D7L6_9PROT</name>
<dbReference type="Gene3D" id="3.40.50.10190">
    <property type="entry name" value="BRCT domain"/>
    <property type="match status" value="1"/>
</dbReference>
<dbReference type="FunFam" id="2.40.50.140:FF:000012">
    <property type="entry name" value="DNA ligase"/>
    <property type="match status" value="1"/>
</dbReference>
<dbReference type="InterPro" id="IPR012340">
    <property type="entry name" value="NA-bd_OB-fold"/>
</dbReference>
<evidence type="ECO:0000256" key="16">
    <source>
        <dbReference type="RuleBase" id="RU000618"/>
    </source>
</evidence>
<dbReference type="Gene3D" id="1.10.150.20">
    <property type="entry name" value="5' to 3' exonuclease, C-terminal subdomain"/>
    <property type="match status" value="2"/>
</dbReference>
<dbReference type="FunFam" id="1.10.150.20:FF:000007">
    <property type="entry name" value="DNA ligase"/>
    <property type="match status" value="1"/>
</dbReference>
<dbReference type="GO" id="GO:0003677">
    <property type="term" value="F:DNA binding"/>
    <property type="evidence" value="ECO:0007669"/>
    <property type="project" value="InterPro"/>
</dbReference>
<keyword evidence="7 15" id="KW-0227">DNA damage</keyword>
<evidence type="ECO:0000256" key="8">
    <source>
        <dbReference type="ARBA" id="ARBA00022833"/>
    </source>
</evidence>
<feature type="domain" description="BRCT" evidence="17">
    <location>
        <begin position="594"/>
        <end position="671"/>
    </location>
</feature>
<dbReference type="InterPro" id="IPR001679">
    <property type="entry name" value="DNA_ligase"/>
</dbReference>
<dbReference type="HAMAP" id="MF_01588">
    <property type="entry name" value="DNA_ligase_A"/>
    <property type="match status" value="1"/>
</dbReference>
<comment type="catalytic activity">
    <reaction evidence="13 15 16">
        <text>NAD(+) + (deoxyribonucleotide)n-3'-hydroxyl + 5'-phospho-(deoxyribonucleotide)m = (deoxyribonucleotide)n+m + AMP + beta-nicotinamide D-nucleotide.</text>
        <dbReference type="EC" id="6.5.1.2"/>
    </reaction>
</comment>
<dbReference type="SUPFAM" id="SSF52113">
    <property type="entry name" value="BRCT domain"/>
    <property type="match status" value="1"/>
</dbReference>
<feature type="binding site" evidence="15">
    <location>
        <position position="317"/>
    </location>
    <ligand>
        <name>NAD(+)</name>
        <dbReference type="ChEBI" id="CHEBI:57540"/>
    </ligand>
</feature>
<evidence type="ECO:0000256" key="13">
    <source>
        <dbReference type="ARBA" id="ARBA00034005"/>
    </source>
</evidence>
<dbReference type="InterPro" id="IPR018239">
    <property type="entry name" value="DNA_ligase_AS"/>
</dbReference>
<dbReference type="CDD" id="cd00114">
    <property type="entry name" value="LIGANc"/>
    <property type="match status" value="1"/>
</dbReference>
<keyword evidence="9 15" id="KW-0460">Magnesium</keyword>
<dbReference type="Pfam" id="PF01653">
    <property type="entry name" value="DNA_ligase_aden"/>
    <property type="match status" value="1"/>
</dbReference>
<dbReference type="Gene3D" id="2.40.50.140">
    <property type="entry name" value="Nucleic acid-binding proteins"/>
    <property type="match status" value="1"/>
</dbReference>
<dbReference type="InterPro" id="IPR033136">
    <property type="entry name" value="DNA_ligase_CS"/>
</dbReference>
<evidence type="ECO:0000256" key="9">
    <source>
        <dbReference type="ARBA" id="ARBA00022842"/>
    </source>
</evidence>
<dbReference type="PROSITE" id="PS01056">
    <property type="entry name" value="DNA_LIGASE_N2"/>
    <property type="match status" value="1"/>
</dbReference>
<evidence type="ECO:0000256" key="14">
    <source>
        <dbReference type="ARBA" id="ARBA00060881"/>
    </source>
</evidence>
<dbReference type="PANTHER" id="PTHR23389">
    <property type="entry name" value="CHROMOSOME TRANSMISSION FIDELITY FACTOR 18"/>
    <property type="match status" value="1"/>
</dbReference>
<dbReference type="InterPro" id="IPR013840">
    <property type="entry name" value="DNAligase_N"/>
</dbReference>
<feature type="binding site" evidence="15">
    <location>
        <begin position="36"/>
        <end position="40"/>
    </location>
    <ligand>
        <name>NAD(+)</name>
        <dbReference type="ChEBI" id="CHEBI:57540"/>
    </ligand>
</feature>
<evidence type="ECO:0000256" key="1">
    <source>
        <dbReference type="ARBA" id="ARBA00004067"/>
    </source>
</evidence>
<dbReference type="PROSITE" id="PS50172">
    <property type="entry name" value="BRCT"/>
    <property type="match status" value="1"/>
</dbReference>
<keyword evidence="19" id="KW-1185">Reference proteome</keyword>
<evidence type="ECO:0000313" key="19">
    <source>
        <dbReference type="Proteomes" id="UP000312102"/>
    </source>
</evidence>
<evidence type="ECO:0000256" key="3">
    <source>
        <dbReference type="ARBA" id="ARBA00013308"/>
    </source>
</evidence>
<evidence type="ECO:0000256" key="15">
    <source>
        <dbReference type="HAMAP-Rule" id="MF_01588"/>
    </source>
</evidence>
<dbReference type="SMART" id="SM00278">
    <property type="entry name" value="HhH1"/>
    <property type="match status" value="4"/>
</dbReference>
<evidence type="ECO:0000256" key="10">
    <source>
        <dbReference type="ARBA" id="ARBA00023027"/>
    </source>
</evidence>
<feature type="binding site" evidence="15">
    <location>
        <position position="176"/>
    </location>
    <ligand>
        <name>NAD(+)</name>
        <dbReference type="ChEBI" id="CHEBI:57540"/>
    </ligand>
</feature>
<dbReference type="InterPro" id="IPR003583">
    <property type="entry name" value="Hlx-hairpin-Hlx_DNA-bd_motif"/>
</dbReference>
<dbReference type="InterPro" id="IPR013839">
    <property type="entry name" value="DNAligase_adenylation"/>
</dbReference>
<dbReference type="GO" id="GO:0003911">
    <property type="term" value="F:DNA ligase (NAD+) activity"/>
    <property type="evidence" value="ECO:0007669"/>
    <property type="project" value="UniProtKB-UniRule"/>
</dbReference>
<evidence type="ECO:0000256" key="5">
    <source>
        <dbReference type="ARBA" id="ARBA00022705"/>
    </source>
</evidence>
<dbReference type="GO" id="GO:0006260">
    <property type="term" value="P:DNA replication"/>
    <property type="evidence" value="ECO:0007669"/>
    <property type="project" value="UniProtKB-KW"/>
</dbReference>
<dbReference type="Pfam" id="PF00533">
    <property type="entry name" value="BRCT"/>
    <property type="match status" value="1"/>
</dbReference>
<dbReference type="SMART" id="SM00292">
    <property type="entry name" value="BRCT"/>
    <property type="match status" value="1"/>
</dbReference>
<dbReference type="Proteomes" id="UP000312102">
    <property type="component" value="Chromosome"/>
</dbReference>
<dbReference type="GO" id="GO:0006281">
    <property type="term" value="P:DNA repair"/>
    <property type="evidence" value="ECO:0007669"/>
    <property type="project" value="UniProtKB-KW"/>
</dbReference>
<keyword evidence="5 15" id="KW-0235">DNA replication</keyword>
<dbReference type="InterPro" id="IPR001357">
    <property type="entry name" value="BRCT_dom"/>
</dbReference>
<comment type="caution">
    <text evidence="15">Lacks conserved residue(s) required for the propagation of feature annotation.</text>
</comment>
<feature type="active site" description="N6-AMP-lysine intermediate" evidence="15">
    <location>
        <position position="118"/>
    </location>
</feature>
<dbReference type="NCBIfam" id="NF005932">
    <property type="entry name" value="PRK07956.1"/>
    <property type="match status" value="1"/>
</dbReference>
<evidence type="ECO:0000256" key="7">
    <source>
        <dbReference type="ARBA" id="ARBA00022763"/>
    </source>
</evidence>
<feature type="binding site" evidence="15">
    <location>
        <position position="411"/>
    </location>
    <ligand>
        <name>Zn(2+)</name>
        <dbReference type="ChEBI" id="CHEBI:29105"/>
    </ligand>
</feature>
<keyword evidence="8 15" id="KW-0862">Zinc</keyword>
<dbReference type="AlphaFoldDB" id="A0AAF1D7L6"/>
<dbReference type="InterPro" id="IPR010994">
    <property type="entry name" value="RuvA_2-like"/>
</dbReference>
<dbReference type="Pfam" id="PF03120">
    <property type="entry name" value="OB_DNA_ligase"/>
    <property type="match status" value="1"/>
</dbReference>
<feature type="binding site" evidence="15">
    <location>
        <position position="414"/>
    </location>
    <ligand>
        <name>Zn(2+)</name>
        <dbReference type="ChEBI" id="CHEBI:29105"/>
    </ligand>
</feature>
<evidence type="ECO:0000256" key="2">
    <source>
        <dbReference type="ARBA" id="ARBA00012722"/>
    </source>
</evidence>
<dbReference type="FunFam" id="3.30.470.30:FF:000001">
    <property type="entry name" value="DNA ligase"/>
    <property type="match status" value="1"/>
</dbReference>
<dbReference type="InterPro" id="IPR041663">
    <property type="entry name" value="DisA/LigA_HHH"/>
</dbReference>
<evidence type="ECO:0000256" key="4">
    <source>
        <dbReference type="ARBA" id="ARBA00022598"/>
    </source>
</evidence>
<dbReference type="InterPro" id="IPR036420">
    <property type="entry name" value="BRCT_dom_sf"/>
</dbReference>
<comment type="cofactor">
    <cofactor evidence="15">
        <name>Mg(2+)</name>
        <dbReference type="ChEBI" id="CHEBI:18420"/>
    </cofactor>
    <cofactor evidence="15">
        <name>Mn(2+)</name>
        <dbReference type="ChEBI" id="CHEBI:29035"/>
    </cofactor>
</comment>
<feature type="binding site" evidence="15">
    <location>
        <position position="435"/>
    </location>
    <ligand>
        <name>Zn(2+)</name>
        <dbReference type="ChEBI" id="CHEBI:29105"/>
    </ligand>
</feature>
<dbReference type="EMBL" id="CP040986">
    <property type="protein sequence ID" value="QDD13470.1"/>
    <property type="molecule type" value="Genomic_DNA"/>
</dbReference>
<gene>
    <name evidence="15 18" type="primary">ligA</name>
    <name evidence="18" type="ORF">FIT61_03255</name>
</gene>
<dbReference type="PIRSF" id="PIRSF001604">
    <property type="entry name" value="LigA"/>
    <property type="match status" value="1"/>
</dbReference>
<evidence type="ECO:0000256" key="6">
    <source>
        <dbReference type="ARBA" id="ARBA00022723"/>
    </source>
</evidence>
<proteinExistence type="inferred from homology"/>
<feature type="binding site" evidence="15">
    <location>
        <position position="116"/>
    </location>
    <ligand>
        <name>NAD(+)</name>
        <dbReference type="ChEBI" id="CHEBI:57540"/>
    </ligand>
</feature>
<sequence>MEAKKENIKKKIEELIEKINTFDYQYYVLDNPSISDFEYDKIFRSLVDLENANPDLIKPDSPTQRVGGEALEAFESVIHRQAMLSLNNAFEEDELIAFDKRIKDDIGIDEVEYAVEPKFDGLAITLTYENGIFVQGATRGDGYTGENVTHNLKTIRSIPTKVNHPNPPKILEVRGEVLMLKKDFELLNKKQESLGEKKFANPRNAAAGSLRQLDPKITAKRPLTFFSYGLGVCEPNLNLKTHTETIQLLKQFNLPISDLSVSVKGIKGLKSFYEKVLKLRDSLTYDIDGVVYKVNSFNYQNELGFVSRAPRWAIAHKFPAEEALTEILDIDVQVGRTGAITPVARLKPVFVGGVTVTNATLHNEDEMIRKDVHIGDIVSVRRAGDVIPEIVRVLIDKRPKIIKKFKMPTACPECGSPLIRIDDEAVIRCSGGLVCPAQQKQSIIHFASRKAMDIEGLGDKSVEQLVAVGLIHELPDIYKLELKQLINLDRMAEKSGQNLLDAIEKSKKTTLPRFIYALGIRNVGESTAKDLASFYGELDEVMKQTEESLQLVPDIGPTVAKSISDFFKQNKNREVIQSLIKFGVNWPKHDIQKSTSGIFAAKTFVLTGTLPSMSREEAKSIIEMNGGKVAGSVSKKTDYVVAGSDAGSKLTVAQELGVKVISQDELLKLID</sequence>
<dbReference type="InterPro" id="IPR004149">
    <property type="entry name" value="Znf_DNAligase_C4"/>
</dbReference>
<dbReference type="Gene3D" id="3.30.470.30">
    <property type="entry name" value="DNA ligase/mRNA capping enzyme"/>
    <property type="match status" value="1"/>
</dbReference>
<comment type="similarity">
    <text evidence="14 15">Belongs to the NAD-dependent DNA ligase family. LigA subfamily.</text>
</comment>
<dbReference type="SMART" id="SM00532">
    <property type="entry name" value="LIGANc"/>
    <property type="match status" value="1"/>
</dbReference>
<dbReference type="Gene3D" id="6.20.10.30">
    <property type="match status" value="1"/>
</dbReference>
<protein>
    <recommendedName>
        <fullName evidence="3 15">DNA ligase</fullName>
        <ecNumber evidence="2 15">6.5.1.2</ecNumber>
    </recommendedName>
    <alternativeName>
        <fullName evidence="15">Polydeoxyribonucleotide synthase [NAD(+)]</fullName>
    </alternativeName>
</protein>
<dbReference type="Gene3D" id="1.10.287.610">
    <property type="entry name" value="Helix hairpin bin"/>
    <property type="match status" value="1"/>
</dbReference>
<dbReference type="SUPFAM" id="SSF47781">
    <property type="entry name" value="RuvA domain 2-like"/>
    <property type="match status" value="1"/>
</dbReference>
<dbReference type="NCBIfam" id="TIGR00575">
    <property type="entry name" value="dnlj"/>
    <property type="match status" value="1"/>
</dbReference>
<accession>A0AAF1D7L6</accession>
<dbReference type="SUPFAM" id="SSF56091">
    <property type="entry name" value="DNA ligase/mRNA capping enzyme, catalytic domain"/>
    <property type="match status" value="1"/>
</dbReference>
<keyword evidence="6 15" id="KW-0479">Metal-binding</keyword>
<comment type="function">
    <text evidence="1 15">DNA ligase that catalyzes the formation of phosphodiester linkages between 5'-phosphoryl and 3'-hydroxyl groups in double-stranded DNA using NAD as a coenzyme and as the energy source for the reaction. It is essential for DNA replication and repair of damaged DNA.</text>
</comment>
<dbReference type="RefSeq" id="WP_139883233.1">
    <property type="nucleotide sequence ID" value="NZ_CP040986.1"/>
</dbReference>